<dbReference type="GO" id="GO:0031533">
    <property type="term" value="C:mRNA capping enzyme complex"/>
    <property type="evidence" value="ECO:0007669"/>
    <property type="project" value="UniProtKB-UniRule"/>
</dbReference>
<evidence type="ECO:0000259" key="10">
    <source>
        <dbReference type="Pfam" id="PF02940"/>
    </source>
</evidence>
<dbReference type="InterPro" id="IPR040343">
    <property type="entry name" value="Cet1/Ctl1"/>
</dbReference>
<evidence type="ECO:0000313" key="12">
    <source>
        <dbReference type="Proteomes" id="UP000186136"/>
    </source>
</evidence>
<name>A0A1Q2YDA8_9ASCO</name>
<dbReference type="EC" id="3.6.1.74" evidence="8"/>
<reference evidence="11 12" key="1">
    <citation type="submission" date="2016-08" db="EMBL/GenBank/DDBJ databases">
        <title>Whole genome shotgun sequence of Pichia membranifaciens KS47-1.</title>
        <authorList>
            <person name="Konishi M."/>
            <person name="Ishida M."/>
            <person name="Arakawa T."/>
            <person name="Kato Y."/>
            <person name="Horiuchi J."/>
        </authorList>
    </citation>
    <scope>NUCLEOTIDE SEQUENCE [LARGE SCALE GENOMIC DNA]</scope>
    <source>
        <strain evidence="11 12">KS47-1</strain>
    </source>
</reference>
<evidence type="ECO:0000256" key="6">
    <source>
        <dbReference type="ARBA" id="ARBA00023242"/>
    </source>
</evidence>
<evidence type="ECO:0000256" key="7">
    <source>
        <dbReference type="ARBA" id="ARBA00047740"/>
    </source>
</evidence>
<comment type="caution">
    <text evidence="11">The sequence shown here is derived from an EMBL/GenBank/DDBJ whole genome shotgun (WGS) entry which is preliminary data.</text>
</comment>
<gene>
    <name evidence="11" type="ORF">PMKS-000838</name>
</gene>
<feature type="compositionally biased region" description="Polar residues" evidence="9">
    <location>
        <begin position="16"/>
        <end position="33"/>
    </location>
</feature>
<keyword evidence="4 8" id="KW-0507">mRNA processing</keyword>
<dbReference type="Pfam" id="PF02940">
    <property type="entry name" value="mRNA_triPase"/>
    <property type="match status" value="1"/>
</dbReference>
<evidence type="ECO:0000256" key="8">
    <source>
        <dbReference type="RuleBase" id="RU367053"/>
    </source>
</evidence>
<feature type="domain" description="mRNA triphosphatase Cet1-like" evidence="10">
    <location>
        <begin position="315"/>
        <end position="546"/>
    </location>
</feature>
<keyword evidence="5 8" id="KW-0378">Hydrolase</keyword>
<evidence type="ECO:0000256" key="1">
    <source>
        <dbReference type="ARBA" id="ARBA00001946"/>
    </source>
</evidence>
<dbReference type="GO" id="GO:0004651">
    <property type="term" value="F:polynucleotide 5'-phosphatase activity"/>
    <property type="evidence" value="ECO:0007669"/>
    <property type="project" value="UniProtKB-UniRule"/>
</dbReference>
<comment type="function">
    <text evidence="8">First step of mRNA capping. Converts the 5'-triphosphate end of a nascent mRNA chain into a diphosphate end.</text>
</comment>
<keyword evidence="8" id="KW-0506">mRNA capping</keyword>
<dbReference type="Gene3D" id="3.20.100.10">
    <property type="entry name" value="mRNA triphosphatase Cet1-like"/>
    <property type="match status" value="1"/>
</dbReference>
<dbReference type="CDD" id="cd07470">
    <property type="entry name" value="CYTH-like_mRNA_RTPase"/>
    <property type="match status" value="1"/>
</dbReference>
<comment type="catalytic activity">
    <reaction evidence="7">
        <text>a 5'-end triphospho-ribonucleoside in mRNA + H2O = a 5'-end diphospho-ribonucleoside in mRNA + phosphate + H(+)</text>
        <dbReference type="Rhea" id="RHEA:67004"/>
        <dbReference type="Rhea" id="RHEA-COMP:17164"/>
        <dbReference type="Rhea" id="RHEA-COMP:17165"/>
        <dbReference type="ChEBI" id="CHEBI:15377"/>
        <dbReference type="ChEBI" id="CHEBI:15378"/>
        <dbReference type="ChEBI" id="CHEBI:43474"/>
        <dbReference type="ChEBI" id="CHEBI:167616"/>
        <dbReference type="ChEBI" id="CHEBI:167618"/>
        <dbReference type="EC" id="3.6.1.74"/>
    </reaction>
    <physiologicalReaction direction="left-to-right" evidence="7">
        <dbReference type="Rhea" id="RHEA:67005"/>
    </physiologicalReaction>
</comment>
<sequence>MDLKNLISRTSDDESSAPNGPQVQLSKRTSQPRLSIHSLMNDNDNEKNNVNNKEIDKENKADAKEESTVLNGSQSKKKEALNSGQPIPKPTGSTSDYEVPTMEQKAAPFLPSDETGINVDLIERGEQERMREEPSFRTTNTTEAQEEDNSKEDSEANSRDDSARIKSRSSISALTNDSNIEVVAQKPPLPDTKPPKQENEVISGPPSTNDIIGTEDKKAIKEMDSKNQNNPSEKSIHEQIQKLEDLKKKEEIEVVADGKPKRYKNKPTWAQDYIPSFNQPASGGANGLNSFKGEVSLNNISKLSVPSITGSIPRNDFNKLVTEWIWANVEGVKQDYLDIPNVEEYIEIESKLGNIWDKVKDRRIQLPVNTECVVATDYVNQECFFKPGITLENYNDTKSFISKLIQEAAEQQQQGKGDPSNKFIIENSHVVDLIASDSRRGDKPISGRVSLDIKTKRKTNSISKQRISDLYLHFPNTLFDVRMSLSVELPKELNDAAFEIFKKRVTMEREKERVSYIHQATSTRIDLTKVREKNNRIPKYELELEINTPALLRSMRNVMEDPLYYMDLVQAFLDNSKIITRHLSHQRQ</sequence>
<dbReference type="GO" id="GO:0006370">
    <property type="term" value="P:7-methylguanosine mRNA capping"/>
    <property type="evidence" value="ECO:0007669"/>
    <property type="project" value="UniProtKB-UniRule"/>
</dbReference>
<dbReference type="GO" id="GO:0140818">
    <property type="term" value="F:mRNA 5'-triphosphate monophosphatase activity"/>
    <property type="evidence" value="ECO:0007669"/>
    <property type="project" value="UniProtKB-EC"/>
</dbReference>
<evidence type="ECO:0000313" key="11">
    <source>
        <dbReference type="EMBL" id="GAV27373.1"/>
    </source>
</evidence>
<comment type="similarity">
    <text evidence="3 8">Belongs to the fungal TPase family.</text>
</comment>
<feature type="compositionally biased region" description="Basic and acidic residues" evidence="9">
    <location>
        <begin position="151"/>
        <end position="164"/>
    </location>
</feature>
<dbReference type="InterPro" id="IPR033469">
    <property type="entry name" value="CYTH-like_dom_sf"/>
</dbReference>
<comment type="subcellular location">
    <subcellularLocation>
        <location evidence="2 8">Nucleus</location>
    </subcellularLocation>
</comment>
<dbReference type="AlphaFoldDB" id="A0A1Q2YDA8"/>
<protein>
    <recommendedName>
        <fullName evidence="8">mRNA-capping enzyme subunit beta</fullName>
        <ecNumber evidence="8">3.6.1.74</ecNumber>
    </recommendedName>
    <alternativeName>
        <fullName evidence="8">mRNA 5'-phosphatase</fullName>
    </alternativeName>
    <alternativeName>
        <fullName evidence="8">mRNA 5'-triphosphate monophosphatase</fullName>
    </alternativeName>
</protein>
<dbReference type="InterPro" id="IPR037009">
    <property type="entry name" value="mRNA_triPase_Cet1_sf"/>
</dbReference>
<proteinExistence type="inferred from homology"/>
<keyword evidence="6 8" id="KW-0539">Nucleus</keyword>
<feature type="region of interest" description="Disordered" evidence="9">
    <location>
        <begin position="1"/>
        <end position="213"/>
    </location>
</feature>
<keyword evidence="12" id="KW-1185">Reference proteome</keyword>
<evidence type="ECO:0000256" key="4">
    <source>
        <dbReference type="ARBA" id="ARBA00022664"/>
    </source>
</evidence>
<comment type="cofactor">
    <cofactor evidence="1 8">
        <name>Mg(2+)</name>
        <dbReference type="ChEBI" id="CHEBI:18420"/>
    </cofactor>
</comment>
<dbReference type="EMBL" id="BDGI01000033">
    <property type="protein sequence ID" value="GAV27373.1"/>
    <property type="molecule type" value="Genomic_DNA"/>
</dbReference>
<dbReference type="PANTHER" id="PTHR28118">
    <property type="entry name" value="POLYNUCLEOTIDE 5'-TRIPHOSPHATASE-RELATED"/>
    <property type="match status" value="1"/>
</dbReference>
<dbReference type="PANTHER" id="PTHR28118:SF1">
    <property type="entry name" value="POLYNUCLEOTIDE 5'-TRIPHOSPHATASE CTL1-RELATED"/>
    <property type="match status" value="1"/>
</dbReference>
<evidence type="ECO:0000256" key="3">
    <source>
        <dbReference type="ARBA" id="ARBA00006345"/>
    </source>
</evidence>
<feature type="compositionally biased region" description="Basic and acidic residues" evidence="9">
    <location>
        <begin position="121"/>
        <end position="135"/>
    </location>
</feature>
<organism evidence="11 12">
    <name type="scientific">Pichia membranifaciens</name>
    <dbReference type="NCBI Taxonomy" id="4926"/>
    <lineage>
        <taxon>Eukaryota</taxon>
        <taxon>Fungi</taxon>
        <taxon>Dikarya</taxon>
        <taxon>Ascomycota</taxon>
        <taxon>Saccharomycotina</taxon>
        <taxon>Pichiomycetes</taxon>
        <taxon>Pichiales</taxon>
        <taxon>Pichiaceae</taxon>
        <taxon>Pichia</taxon>
    </lineage>
</organism>
<feature type="compositionally biased region" description="Basic and acidic residues" evidence="9">
    <location>
        <begin position="53"/>
        <end position="67"/>
    </location>
</feature>
<evidence type="ECO:0000256" key="9">
    <source>
        <dbReference type="SAM" id="MobiDB-lite"/>
    </source>
</evidence>
<accession>A0A1Q2YDA8</accession>
<dbReference type="Proteomes" id="UP000186136">
    <property type="component" value="Unassembled WGS sequence"/>
</dbReference>
<dbReference type="OrthoDB" id="272147at2759"/>
<dbReference type="InterPro" id="IPR004206">
    <property type="entry name" value="mRNA_triPase_Cet1"/>
</dbReference>
<evidence type="ECO:0000256" key="2">
    <source>
        <dbReference type="ARBA" id="ARBA00004123"/>
    </source>
</evidence>
<evidence type="ECO:0000256" key="5">
    <source>
        <dbReference type="ARBA" id="ARBA00022801"/>
    </source>
</evidence>
<comment type="subunit">
    <text evidence="8">Heterodimer. The mRNA-capping enzyme is composed of two separate chains alpha and beta, respectively a mRNA guanylyltransferase and an mRNA 5'-triphosphate monophosphatase.</text>
</comment>
<dbReference type="SUPFAM" id="SSF55154">
    <property type="entry name" value="CYTH-like phosphatases"/>
    <property type="match status" value="1"/>
</dbReference>